<dbReference type="PANTHER" id="PTHR30154:SF53">
    <property type="entry name" value="HTH-TYPE TRANSCRIPTIONAL REGULATOR LRPC"/>
    <property type="match status" value="1"/>
</dbReference>
<keyword evidence="1" id="KW-0805">Transcription regulation</keyword>
<evidence type="ECO:0000313" key="6">
    <source>
        <dbReference type="Proteomes" id="UP000184144"/>
    </source>
</evidence>
<dbReference type="GO" id="GO:0043200">
    <property type="term" value="P:response to amino acid"/>
    <property type="evidence" value="ECO:0007669"/>
    <property type="project" value="TreeGrafter"/>
</dbReference>
<dbReference type="InterPro" id="IPR036388">
    <property type="entry name" value="WH-like_DNA-bd_sf"/>
</dbReference>
<evidence type="ECO:0000256" key="2">
    <source>
        <dbReference type="ARBA" id="ARBA00023125"/>
    </source>
</evidence>
<dbReference type="InterPro" id="IPR019888">
    <property type="entry name" value="Tscrpt_reg_AsnC-like"/>
</dbReference>
<dbReference type="GO" id="GO:0005829">
    <property type="term" value="C:cytosol"/>
    <property type="evidence" value="ECO:0007669"/>
    <property type="project" value="TreeGrafter"/>
</dbReference>
<evidence type="ECO:0000259" key="4">
    <source>
        <dbReference type="PROSITE" id="PS50956"/>
    </source>
</evidence>
<dbReference type="Proteomes" id="UP000184144">
    <property type="component" value="Unassembled WGS sequence"/>
</dbReference>
<dbReference type="PANTHER" id="PTHR30154">
    <property type="entry name" value="LEUCINE-RESPONSIVE REGULATORY PROTEIN"/>
    <property type="match status" value="1"/>
</dbReference>
<evidence type="ECO:0000256" key="3">
    <source>
        <dbReference type="ARBA" id="ARBA00023163"/>
    </source>
</evidence>
<dbReference type="STRING" id="1486859.SAMN05444273_101344"/>
<dbReference type="SUPFAM" id="SSF46785">
    <property type="entry name" value="Winged helix' DNA-binding domain"/>
    <property type="match status" value="1"/>
</dbReference>
<keyword evidence="3" id="KW-0804">Transcription</keyword>
<name>A0A1M4T8U8_9RHOB</name>
<feature type="domain" description="HTH asnC-type" evidence="4">
    <location>
        <begin position="1"/>
        <end position="62"/>
    </location>
</feature>
<proteinExistence type="predicted"/>
<dbReference type="SUPFAM" id="SSF54909">
    <property type="entry name" value="Dimeric alpha+beta barrel"/>
    <property type="match status" value="1"/>
</dbReference>
<sequence length="143" mass="15703">MDDLDHQLLQLLTKDARASATVLARNLGVSRGTIQNRIDRLQHQNVIKRFTVELSAGKTDSQVSAFTLIRLKADDGKATIQSLRRISAILDIHTLSGSFDLVAEVRASSLSNLDTVLDSIRALPEVAETQSHIRLSSSKADNR</sequence>
<dbReference type="AlphaFoldDB" id="A0A1M4T8U8"/>
<reference evidence="6" key="1">
    <citation type="submission" date="2016-11" db="EMBL/GenBank/DDBJ databases">
        <authorList>
            <person name="Varghese N."/>
            <person name="Submissions S."/>
        </authorList>
    </citation>
    <scope>NUCLEOTIDE SEQUENCE [LARGE SCALE GENOMIC DNA]</scope>
    <source>
        <strain evidence="6">DSM 100566</strain>
    </source>
</reference>
<dbReference type="InterPro" id="IPR036390">
    <property type="entry name" value="WH_DNA-bd_sf"/>
</dbReference>
<dbReference type="Gene3D" id="1.10.10.10">
    <property type="entry name" value="Winged helix-like DNA-binding domain superfamily/Winged helix DNA-binding domain"/>
    <property type="match status" value="1"/>
</dbReference>
<dbReference type="InterPro" id="IPR019887">
    <property type="entry name" value="Tscrpt_reg_AsnC/Lrp_C"/>
</dbReference>
<dbReference type="EMBL" id="FQUV01000001">
    <property type="protein sequence ID" value="SHE40982.1"/>
    <property type="molecule type" value="Genomic_DNA"/>
</dbReference>
<organism evidence="5 6">
    <name type="scientific">Litoreibacter ascidiaceicola</name>
    <dbReference type="NCBI Taxonomy" id="1486859"/>
    <lineage>
        <taxon>Bacteria</taxon>
        <taxon>Pseudomonadati</taxon>
        <taxon>Pseudomonadota</taxon>
        <taxon>Alphaproteobacteria</taxon>
        <taxon>Rhodobacterales</taxon>
        <taxon>Roseobacteraceae</taxon>
        <taxon>Litoreibacter</taxon>
    </lineage>
</organism>
<gene>
    <name evidence="5" type="ORF">SAMN05444273_101344</name>
</gene>
<protein>
    <submittedName>
        <fullName evidence="5">Transcriptional regulator, AsnC family</fullName>
    </submittedName>
</protein>
<dbReference type="PROSITE" id="PS50956">
    <property type="entry name" value="HTH_ASNC_2"/>
    <property type="match status" value="1"/>
</dbReference>
<dbReference type="Pfam" id="PF13404">
    <property type="entry name" value="HTH_AsnC-type"/>
    <property type="match status" value="1"/>
</dbReference>
<dbReference type="SMART" id="SM00344">
    <property type="entry name" value="HTH_ASNC"/>
    <property type="match status" value="1"/>
</dbReference>
<dbReference type="InterPro" id="IPR011008">
    <property type="entry name" value="Dimeric_a/b-barrel"/>
</dbReference>
<keyword evidence="2" id="KW-0238">DNA-binding</keyword>
<evidence type="ECO:0000256" key="1">
    <source>
        <dbReference type="ARBA" id="ARBA00023015"/>
    </source>
</evidence>
<dbReference type="InterPro" id="IPR000485">
    <property type="entry name" value="AsnC-type_HTH_dom"/>
</dbReference>
<dbReference type="PRINTS" id="PR00033">
    <property type="entry name" value="HTHASNC"/>
</dbReference>
<dbReference type="Gene3D" id="3.30.70.920">
    <property type="match status" value="1"/>
</dbReference>
<dbReference type="Pfam" id="PF01037">
    <property type="entry name" value="AsnC_trans_reg"/>
    <property type="match status" value="1"/>
</dbReference>
<evidence type="ECO:0000313" key="5">
    <source>
        <dbReference type="EMBL" id="SHE40982.1"/>
    </source>
</evidence>
<dbReference type="GO" id="GO:0043565">
    <property type="term" value="F:sequence-specific DNA binding"/>
    <property type="evidence" value="ECO:0007669"/>
    <property type="project" value="InterPro"/>
</dbReference>
<keyword evidence="6" id="KW-1185">Reference proteome</keyword>
<dbReference type="RefSeq" id="WP_073139560.1">
    <property type="nucleotide sequence ID" value="NZ_FQUV01000001.1"/>
</dbReference>
<dbReference type="OrthoDB" id="9809462at2"/>
<accession>A0A1M4T8U8</accession>